<feature type="compositionally biased region" description="Polar residues" evidence="1">
    <location>
        <begin position="65"/>
        <end position="76"/>
    </location>
</feature>
<feature type="compositionally biased region" description="Polar residues" evidence="1">
    <location>
        <begin position="19"/>
        <end position="28"/>
    </location>
</feature>
<dbReference type="Proteomes" id="UP001211907">
    <property type="component" value="Unassembled WGS sequence"/>
</dbReference>
<name>A0AAD5SMZ5_9FUNG</name>
<protein>
    <submittedName>
        <fullName evidence="2">Uncharacterized protein</fullName>
    </submittedName>
</protein>
<feature type="region of interest" description="Disordered" evidence="1">
    <location>
        <begin position="1"/>
        <end position="34"/>
    </location>
</feature>
<proteinExistence type="predicted"/>
<feature type="region of interest" description="Disordered" evidence="1">
    <location>
        <begin position="136"/>
        <end position="159"/>
    </location>
</feature>
<dbReference type="EMBL" id="JADGJH010005127">
    <property type="protein sequence ID" value="KAJ3082011.1"/>
    <property type="molecule type" value="Genomic_DNA"/>
</dbReference>
<feature type="compositionally biased region" description="Low complexity" evidence="1">
    <location>
        <begin position="402"/>
        <end position="414"/>
    </location>
</feature>
<dbReference type="AlphaFoldDB" id="A0AAD5SMZ5"/>
<keyword evidence="3" id="KW-1185">Reference proteome</keyword>
<feature type="region of interest" description="Disordered" evidence="1">
    <location>
        <begin position="46"/>
        <end position="78"/>
    </location>
</feature>
<evidence type="ECO:0000256" key="1">
    <source>
        <dbReference type="SAM" id="MobiDB-lite"/>
    </source>
</evidence>
<reference evidence="2" key="1">
    <citation type="submission" date="2020-05" db="EMBL/GenBank/DDBJ databases">
        <title>Phylogenomic resolution of chytrid fungi.</title>
        <authorList>
            <person name="Stajich J.E."/>
            <person name="Amses K."/>
            <person name="Simmons R."/>
            <person name="Seto K."/>
            <person name="Myers J."/>
            <person name="Bonds A."/>
            <person name="Quandt C.A."/>
            <person name="Barry K."/>
            <person name="Liu P."/>
            <person name="Grigoriev I."/>
            <person name="Longcore J.E."/>
            <person name="James T.Y."/>
        </authorList>
    </citation>
    <scope>NUCLEOTIDE SEQUENCE</scope>
    <source>
        <strain evidence="2">JEL0513</strain>
    </source>
</reference>
<feature type="non-terminal residue" evidence="2">
    <location>
        <position position="517"/>
    </location>
</feature>
<evidence type="ECO:0000313" key="3">
    <source>
        <dbReference type="Proteomes" id="UP001211907"/>
    </source>
</evidence>
<sequence>MNFLKDVKRAGAKAAAAQKETSNTTQKPFNLEYYKDKDNQNVLKAISYSSPSSSSSKKDSESNSQQGPATTPTATESIAIARDALKRQEEAINAQRHISEESLTFKRSQLHAEQVQLDIQRKKVDLLRHELEFTYSSDSDASNGSNNNREKRQKAKRALEKEVEKLKRMSEELRVNQRRVRDEERQMNQEIKINQKKLKQEAGKLRILEKQNKSIGGGEDRWKESRRIRREKGGPFVESDGMTKTSATDAEATATPNGFFENIWSSIFNKKSKATNGSDDYDEPLKAANIEEIIDHVGEQLELAGEQLGLAGEQLGRVEFDSAFTSNKPRRGSPSKATTAAATELAKPTPAFASAEPKSVNARPVTAMPSGTTSHAQGFHHRHPQSMHYPSSLPTPSPSMPLPSQSIPSILSSPQSPPPPPPPFIGHGPFAAPMAPKAPMAPMAPMPPMPPMPPILSPYQYTNYNISSVTGEFGSTPPSYENELPPVPAQAELPVAAVPVGATAGKGNAVKKEFKIR</sequence>
<accession>A0AAD5SMZ5</accession>
<comment type="caution">
    <text evidence="2">The sequence shown here is derived from an EMBL/GenBank/DDBJ whole genome shotgun (WGS) entry which is preliminary data.</text>
</comment>
<organism evidence="2 3">
    <name type="scientific">Physocladia obscura</name>
    <dbReference type="NCBI Taxonomy" id="109957"/>
    <lineage>
        <taxon>Eukaryota</taxon>
        <taxon>Fungi</taxon>
        <taxon>Fungi incertae sedis</taxon>
        <taxon>Chytridiomycota</taxon>
        <taxon>Chytridiomycota incertae sedis</taxon>
        <taxon>Chytridiomycetes</taxon>
        <taxon>Chytridiales</taxon>
        <taxon>Chytriomycetaceae</taxon>
        <taxon>Physocladia</taxon>
    </lineage>
</organism>
<gene>
    <name evidence="2" type="ORF">HK100_009778</name>
</gene>
<feature type="region of interest" description="Disordered" evidence="1">
    <location>
        <begin position="323"/>
        <end position="430"/>
    </location>
</feature>
<feature type="compositionally biased region" description="Low complexity" evidence="1">
    <location>
        <begin position="136"/>
        <end position="147"/>
    </location>
</feature>
<feature type="compositionally biased region" description="Pro residues" evidence="1">
    <location>
        <begin position="415"/>
        <end position="424"/>
    </location>
</feature>
<evidence type="ECO:0000313" key="2">
    <source>
        <dbReference type="EMBL" id="KAJ3082011.1"/>
    </source>
</evidence>
<feature type="compositionally biased region" description="Low complexity" evidence="1">
    <location>
        <begin position="336"/>
        <end position="351"/>
    </location>
</feature>